<reference evidence="1" key="1">
    <citation type="journal article" date="2015" name="Nature">
        <title>Complex archaea that bridge the gap between prokaryotes and eukaryotes.</title>
        <authorList>
            <person name="Spang A."/>
            <person name="Saw J.H."/>
            <person name="Jorgensen S.L."/>
            <person name="Zaremba-Niedzwiedzka K."/>
            <person name="Martijn J."/>
            <person name="Lind A.E."/>
            <person name="van Eijk R."/>
            <person name="Schleper C."/>
            <person name="Guy L."/>
            <person name="Ettema T.J."/>
        </authorList>
    </citation>
    <scope>NUCLEOTIDE SEQUENCE</scope>
</reference>
<evidence type="ECO:0000313" key="1">
    <source>
        <dbReference type="EMBL" id="KKL30390.1"/>
    </source>
</evidence>
<dbReference type="SUPFAM" id="SSF102114">
    <property type="entry name" value="Radical SAM enzymes"/>
    <property type="match status" value="1"/>
</dbReference>
<sequence length="74" mass="8422">METITSRIDAITNIPLSHRGFSLPAPKSVKIELTGRCNYKCGFCALRMREKQPRGDMDFSLFQRITTEMREAGV</sequence>
<comment type="caution">
    <text evidence="1">The sequence shown here is derived from an EMBL/GenBank/DDBJ whole genome shotgun (WGS) entry which is preliminary data.</text>
</comment>
<dbReference type="AlphaFoldDB" id="A0A0F9EGX4"/>
<organism evidence="1">
    <name type="scientific">marine sediment metagenome</name>
    <dbReference type="NCBI Taxonomy" id="412755"/>
    <lineage>
        <taxon>unclassified sequences</taxon>
        <taxon>metagenomes</taxon>
        <taxon>ecological metagenomes</taxon>
    </lineage>
</organism>
<dbReference type="InterPro" id="IPR013785">
    <property type="entry name" value="Aldolase_TIM"/>
</dbReference>
<proteinExistence type="predicted"/>
<dbReference type="EMBL" id="LAZR01034866">
    <property type="protein sequence ID" value="KKL30390.1"/>
    <property type="molecule type" value="Genomic_DNA"/>
</dbReference>
<dbReference type="InterPro" id="IPR058240">
    <property type="entry name" value="rSAM_sf"/>
</dbReference>
<protein>
    <recommendedName>
        <fullName evidence="2">Radical SAM core domain-containing protein</fullName>
    </recommendedName>
</protein>
<gene>
    <name evidence="1" type="ORF">LCGC14_2368580</name>
</gene>
<dbReference type="Gene3D" id="3.20.20.70">
    <property type="entry name" value="Aldolase class I"/>
    <property type="match status" value="1"/>
</dbReference>
<feature type="non-terminal residue" evidence="1">
    <location>
        <position position="74"/>
    </location>
</feature>
<name>A0A0F9EGX4_9ZZZZ</name>
<accession>A0A0F9EGX4</accession>
<evidence type="ECO:0008006" key="2">
    <source>
        <dbReference type="Google" id="ProtNLM"/>
    </source>
</evidence>